<gene>
    <name evidence="3" type="ORF">EC9_26140</name>
</gene>
<feature type="compositionally biased region" description="Polar residues" evidence="1">
    <location>
        <begin position="597"/>
        <end position="614"/>
    </location>
</feature>
<evidence type="ECO:0000259" key="2">
    <source>
        <dbReference type="Pfam" id="PF12697"/>
    </source>
</evidence>
<keyword evidence="3" id="KW-0378">Hydrolase</keyword>
<dbReference type="KEGG" id="ruv:EC9_26140"/>
<reference evidence="3 4" key="1">
    <citation type="submission" date="2019-02" db="EMBL/GenBank/DDBJ databases">
        <title>Deep-cultivation of Planctomycetes and their phenomic and genomic characterization uncovers novel biology.</title>
        <authorList>
            <person name="Wiegand S."/>
            <person name="Jogler M."/>
            <person name="Boedeker C."/>
            <person name="Pinto D."/>
            <person name="Vollmers J."/>
            <person name="Rivas-Marin E."/>
            <person name="Kohn T."/>
            <person name="Peeters S.H."/>
            <person name="Heuer A."/>
            <person name="Rast P."/>
            <person name="Oberbeckmann S."/>
            <person name="Bunk B."/>
            <person name="Jeske O."/>
            <person name="Meyerdierks A."/>
            <person name="Storesund J.E."/>
            <person name="Kallscheuer N."/>
            <person name="Luecker S."/>
            <person name="Lage O.M."/>
            <person name="Pohl T."/>
            <person name="Merkel B.J."/>
            <person name="Hornburger P."/>
            <person name="Mueller R.-W."/>
            <person name="Bruemmer F."/>
            <person name="Labrenz M."/>
            <person name="Spormann A.M."/>
            <person name="Op den Camp H."/>
            <person name="Overmann J."/>
            <person name="Amann R."/>
            <person name="Jetten M.S.M."/>
            <person name="Mascher T."/>
            <person name="Medema M.H."/>
            <person name="Devos D.P."/>
            <person name="Kaster A.-K."/>
            <person name="Ovreas L."/>
            <person name="Rohde M."/>
            <person name="Galperin M.Y."/>
            <person name="Jogler C."/>
        </authorList>
    </citation>
    <scope>NUCLEOTIDE SEQUENCE [LARGE SCALE GENOMIC DNA]</scope>
    <source>
        <strain evidence="3 4">EC9</strain>
    </source>
</reference>
<dbReference type="Proteomes" id="UP000319557">
    <property type="component" value="Chromosome"/>
</dbReference>
<dbReference type="Pfam" id="PF12697">
    <property type="entry name" value="Abhydrolase_6"/>
    <property type="match status" value="1"/>
</dbReference>
<evidence type="ECO:0000313" key="3">
    <source>
        <dbReference type="EMBL" id="QDS88424.1"/>
    </source>
</evidence>
<evidence type="ECO:0000313" key="4">
    <source>
        <dbReference type="Proteomes" id="UP000319557"/>
    </source>
</evidence>
<feature type="domain" description="AB hydrolase-1" evidence="2">
    <location>
        <begin position="315"/>
        <end position="549"/>
    </location>
</feature>
<dbReference type="PANTHER" id="PTHR37946">
    <property type="entry name" value="SLL1969 PROTEIN"/>
    <property type="match status" value="1"/>
</dbReference>
<name>A0A517M0M1_9BACT</name>
<dbReference type="OrthoDB" id="869379at2"/>
<accession>A0A517M0M1</accession>
<proteinExistence type="predicted"/>
<dbReference type="EMBL" id="CP036261">
    <property type="protein sequence ID" value="QDS88424.1"/>
    <property type="molecule type" value="Genomic_DNA"/>
</dbReference>
<feature type="region of interest" description="Disordered" evidence="1">
    <location>
        <begin position="594"/>
        <end position="614"/>
    </location>
</feature>
<protein>
    <submittedName>
        <fullName evidence="3">Alpha/beta hydrolase family protein</fullName>
    </submittedName>
</protein>
<keyword evidence="4" id="KW-1185">Reference proteome</keyword>
<dbReference type="InterPro" id="IPR000073">
    <property type="entry name" value="AB_hydrolase_1"/>
</dbReference>
<organism evidence="3 4">
    <name type="scientific">Rosistilla ulvae</name>
    <dbReference type="NCBI Taxonomy" id="1930277"/>
    <lineage>
        <taxon>Bacteria</taxon>
        <taxon>Pseudomonadati</taxon>
        <taxon>Planctomycetota</taxon>
        <taxon>Planctomycetia</taxon>
        <taxon>Pirellulales</taxon>
        <taxon>Pirellulaceae</taxon>
        <taxon>Rosistilla</taxon>
    </lineage>
</organism>
<evidence type="ECO:0000256" key="1">
    <source>
        <dbReference type="SAM" id="MobiDB-lite"/>
    </source>
</evidence>
<dbReference type="SUPFAM" id="SSF53474">
    <property type="entry name" value="alpha/beta-Hydrolases"/>
    <property type="match status" value="1"/>
</dbReference>
<sequence>MAGDSQNDLNKIKNRGRCVPAPVSAWAIALLLLLGCRSSWLPERSLEDVASSSEAVALADLSSDELGSRDPIEVSRTACSRAEKLRADLDPRCTAHYLAANRLAWKTVNHASLADDAQRNLAAELYHESLRGLIESAQQFGQIDPIHGIRLTTDDGEVTIPIVYDGFAWKPEDFNCWIPVDEYQDEHLPHQHRRSGWGVPLVVLRQRDQQERFMIPQLPFAATAMLRNLPVDGDRESDEATPNQVLEVFNPLVHSELAKDDGGETPLAADLSAPIAWLNNNTPHLNYEGFMHPDRLHRSGQLIMLEPYQPGKIPLVFVHGLASDPLTWIGLINELRTADGVNSRYQIWLFGYPTGRPFLRSAADLRRECSEAIASFTKTTADPALHRSVIIGHSMGGLLTKLQVAPSGTSLWKSFAKRPIESLQADPQMHEYLSELFFFEPSPFVERAIFIGTPHGGSPIADEWIGQFASLLVSRSHDFSDEYDAFLARNREAITPFYSKHIPTSVHMLEPEDPTLQAMRQLPLAPHIRLHSVIGNGHKMLIGGPADGVVPVVSARHHGADSERIVATTHRRLQSHPDTVEEVLRILQLHLDEPAENSATQPQLAEGLTQSAIR</sequence>
<dbReference type="PANTHER" id="PTHR37946:SF1">
    <property type="entry name" value="SLL1969 PROTEIN"/>
    <property type="match status" value="1"/>
</dbReference>
<dbReference type="Gene3D" id="3.40.50.1820">
    <property type="entry name" value="alpha/beta hydrolase"/>
    <property type="match status" value="1"/>
</dbReference>
<dbReference type="GO" id="GO:0016787">
    <property type="term" value="F:hydrolase activity"/>
    <property type="evidence" value="ECO:0007669"/>
    <property type="project" value="UniProtKB-KW"/>
</dbReference>
<dbReference type="AlphaFoldDB" id="A0A517M0M1"/>
<dbReference type="InterPro" id="IPR029058">
    <property type="entry name" value="AB_hydrolase_fold"/>
</dbReference>